<dbReference type="EnsemblMetazoa" id="tetur04g00140.1">
    <property type="protein sequence ID" value="tetur04g00140.1"/>
    <property type="gene ID" value="tetur04g00140"/>
</dbReference>
<reference evidence="2" key="2">
    <citation type="submission" date="2015-06" db="UniProtKB">
        <authorList>
            <consortium name="EnsemblMetazoa"/>
        </authorList>
    </citation>
    <scope>IDENTIFICATION</scope>
</reference>
<dbReference type="HOGENOM" id="CLU_2963770_0_0_1"/>
<name>T1K162_TETUR</name>
<accession>T1K162</accession>
<proteinExistence type="predicted"/>
<sequence>MQSIANQDQIANQTKRGNPSSATGTTTKKRQQIVFNRVQKEKTTNAKQQQRQLKEGEED</sequence>
<feature type="region of interest" description="Disordered" evidence="1">
    <location>
        <begin position="1"/>
        <end position="59"/>
    </location>
</feature>
<evidence type="ECO:0000313" key="3">
    <source>
        <dbReference type="Proteomes" id="UP000015104"/>
    </source>
</evidence>
<feature type="compositionally biased region" description="Polar residues" evidence="1">
    <location>
        <begin position="1"/>
        <end position="26"/>
    </location>
</feature>
<dbReference type="AlphaFoldDB" id="T1K162"/>
<evidence type="ECO:0000256" key="1">
    <source>
        <dbReference type="SAM" id="MobiDB-lite"/>
    </source>
</evidence>
<organism evidence="2 3">
    <name type="scientific">Tetranychus urticae</name>
    <name type="common">Two-spotted spider mite</name>
    <dbReference type="NCBI Taxonomy" id="32264"/>
    <lineage>
        <taxon>Eukaryota</taxon>
        <taxon>Metazoa</taxon>
        <taxon>Ecdysozoa</taxon>
        <taxon>Arthropoda</taxon>
        <taxon>Chelicerata</taxon>
        <taxon>Arachnida</taxon>
        <taxon>Acari</taxon>
        <taxon>Acariformes</taxon>
        <taxon>Trombidiformes</taxon>
        <taxon>Prostigmata</taxon>
        <taxon>Eleutherengona</taxon>
        <taxon>Raphignathae</taxon>
        <taxon>Tetranychoidea</taxon>
        <taxon>Tetranychidae</taxon>
        <taxon>Tetranychus</taxon>
    </lineage>
</organism>
<evidence type="ECO:0000313" key="2">
    <source>
        <dbReference type="EnsemblMetazoa" id="tetur04g00140.1"/>
    </source>
</evidence>
<dbReference type="EMBL" id="CAEY01001343">
    <property type="status" value="NOT_ANNOTATED_CDS"/>
    <property type="molecule type" value="Genomic_DNA"/>
</dbReference>
<keyword evidence="3" id="KW-1185">Reference proteome</keyword>
<protein>
    <submittedName>
        <fullName evidence="2">Uncharacterized protein</fullName>
    </submittedName>
</protein>
<dbReference type="Proteomes" id="UP000015104">
    <property type="component" value="Unassembled WGS sequence"/>
</dbReference>
<reference evidence="3" key="1">
    <citation type="submission" date="2011-08" db="EMBL/GenBank/DDBJ databases">
        <authorList>
            <person name="Rombauts S."/>
        </authorList>
    </citation>
    <scope>NUCLEOTIDE SEQUENCE</scope>
    <source>
        <strain evidence="3">London</strain>
    </source>
</reference>